<evidence type="ECO:0000313" key="3">
    <source>
        <dbReference type="Proteomes" id="UP000186594"/>
    </source>
</evidence>
<dbReference type="EMBL" id="LXFE01000927">
    <property type="protein sequence ID" value="OLL24228.1"/>
    <property type="molecule type" value="Genomic_DNA"/>
</dbReference>
<feature type="signal peptide" evidence="1">
    <location>
        <begin position="1"/>
        <end position="18"/>
    </location>
</feature>
<evidence type="ECO:0008006" key="4">
    <source>
        <dbReference type="Google" id="ProtNLM"/>
    </source>
</evidence>
<name>A0A1U7LNM1_NEOID</name>
<evidence type="ECO:0000313" key="2">
    <source>
        <dbReference type="EMBL" id="OLL24228.1"/>
    </source>
</evidence>
<feature type="chain" id="PRO_5012459747" description="Ubiquitin-like protease family profile domain-containing protein" evidence="1">
    <location>
        <begin position="19"/>
        <end position="436"/>
    </location>
</feature>
<proteinExistence type="predicted"/>
<dbReference type="AlphaFoldDB" id="A0A1U7LNM1"/>
<organism evidence="2 3">
    <name type="scientific">Neolecta irregularis (strain DAH-3)</name>
    <dbReference type="NCBI Taxonomy" id="1198029"/>
    <lineage>
        <taxon>Eukaryota</taxon>
        <taxon>Fungi</taxon>
        <taxon>Dikarya</taxon>
        <taxon>Ascomycota</taxon>
        <taxon>Taphrinomycotina</taxon>
        <taxon>Neolectales</taxon>
        <taxon>Neolectaceae</taxon>
        <taxon>Neolecta</taxon>
    </lineage>
</organism>
<keyword evidence="1" id="KW-0732">Signal</keyword>
<keyword evidence="3" id="KW-1185">Reference proteome</keyword>
<dbReference type="Proteomes" id="UP000186594">
    <property type="component" value="Unassembled WGS sequence"/>
</dbReference>
<protein>
    <recommendedName>
        <fullName evidence="4">Ubiquitin-like protease family profile domain-containing protein</fullName>
    </recommendedName>
</protein>
<evidence type="ECO:0000256" key="1">
    <source>
        <dbReference type="SAM" id="SignalP"/>
    </source>
</evidence>
<comment type="caution">
    <text evidence="2">The sequence shown here is derived from an EMBL/GenBank/DDBJ whole genome shotgun (WGS) entry which is preliminary data.</text>
</comment>
<accession>A0A1U7LNM1</accession>
<reference evidence="2 3" key="1">
    <citation type="submission" date="2016-04" db="EMBL/GenBank/DDBJ databases">
        <title>Evolutionary innovation and constraint leading to complex multicellularity in the Ascomycota.</title>
        <authorList>
            <person name="Cisse O."/>
            <person name="Nguyen A."/>
            <person name="Hewitt D.A."/>
            <person name="Jedd G."/>
            <person name="Stajich J.E."/>
        </authorList>
    </citation>
    <scope>NUCLEOTIDE SEQUENCE [LARGE SCALE GENOMIC DNA]</scope>
    <source>
        <strain evidence="2 3">DAH-3</strain>
    </source>
</reference>
<sequence>MFSNLGIILSCTIVLVAARDRFNQIGLKEGCFNSENTPSRRWGCFTSLPDFSLEDGAVVCLQWCSVYTECHSAITFYHDKQPACFMSHQRFLGFDQDATTITKLEISQQQVLGAPPFSPDISTTILNDAIKLALYKDIRNGKYYAYNIAIPSFPKEHKLHLSKIPPKGLNIICDINDFESLDDWQKSLRSLWVDRGDPEFLSQFRRLIQGTFFQPKGDAIPSLSVNNIEWRMSEIVRMVRRILNKEPLDASMVYAHAAATFPSNIFYSAVPKAVNVEDITKWKDKIQMIRQPFQLANGHWIILNWEINYRNSATNYPTFVSTDTVDGSVLNISVIKQYLENVSNALGIKPPTKTGDSFVFTKCPQGDEAFCVMFINAISNSEFDDSLNVEIPDDFRLWIAYDLMQRLGLSANNIDHNQIGVSRKFDRDVEFFFSND</sequence>
<gene>
    <name evidence="2" type="ORF">NEOLI_003549</name>
</gene>